<dbReference type="Pfam" id="PF01106">
    <property type="entry name" value="NifU"/>
    <property type="match status" value="1"/>
</dbReference>
<gene>
    <name evidence="14" type="primary">nifU</name>
    <name evidence="14" type="ORF">GMST_03470</name>
</gene>
<feature type="domain" description="NIF system FeS cluster assembly NifU N-terminal" evidence="12">
    <location>
        <begin position="4"/>
        <end position="123"/>
    </location>
</feature>
<feature type="binding site" evidence="10">
    <location>
        <position position="181"/>
    </location>
    <ligand>
        <name>[2Fe-2S] cluster</name>
        <dbReference type="ChEBI" id="CHEBI:190135"/>
    </ligand>
</feature>
<dbReference type="InterPro" id="IPR007419">
    <property type="entry name" value="BFD-like_2Fe2S-bd_dom"/>
</dbReference>
<feature type="binding site" evidence="10">
    <location>
        <position position="146"/>
    </location>
    <ligand>
        <name>[2Fe-2S] cluster</name>
        <dbReference type="ChEBI" id="CHEBI:190135"/>
    </ligand>
</feature>
<proteinExistence type="inferred from homology"/>
<dbReference type="InterPro" id="IPR016217">
    <property type="entry name" value="N_fixation_NifU"/>
</dbReference>
<feature type="domain" description="NIF system FeS cluster assembly NifU C-terminal" evidence="11">
    <location>
        <begin position="219"/>
        <end position="283"/>
    </location>
</feature>
<name>A0A6V8MDL3_9BACT</name>
<organism evidence="14 15">
    <name type="scientific">Geomonas silvestris</name>
    <dbReference type="NCBI Taxonomy" id="2740184"/>
    <lineage>
        <taxon>Bacteria</taxon>
        <taxon>Pseudomonadati</taxon>
        <taxon>Thermodesulfobacteriota</taxon>
        <taxon>Desulfuromonadia</taxon>
        <taxon>Geobacterales</taxon>
        <taxon>Geobacteraceae</taxon>
        <taxon>Geomonas</taxon>
    </lineage>
</organism>
<reference evidence="15" key="1">
    <citation type="submission" date="2020-06" db="EMBL/GenBank/DDBJ databases">
        <title>Draft genomic sequence of Geomonas sp. Red330.</title>
        <authorList>
            <person name="Itoh H."/>
            <person name="Zhenxing X."/>
            <person name="Ushijima N."/>
            <person name="Masuda Y."/>
            <person name="Shiratori Y."/>
            <person name="Senoo K."/>
        </authorList>
    </citation>
    <scope>NUCLEOTIDE SEQUENCE [LARGE SCALE GENOMIC DNA]</scope>
    <source>
        <strain evidence="15">Red330</strain>
    </source>
</reference>
<dbReference type="SUPFAM" id="SSF82649">
    <property type="entry name" value="SufE/NifU"/>
    <property type="match status" value="1"/>
</dbReference>
<sequence length="288" mass="31281">MWDYTDKVKEHFLNPRNVGEIVDADAVGEVGSLACGDALKLFLKLDENKERIVDAKFQTFGCGSAIASSSALTEMVKGKTLDEALEVTNQQIADFLGGLPEEKMHCSVMGQEALELAIAKYRGVEAPVHGHDHDHEHVEGGGQLVCKCFGLTDVFLKKVIQSNKLTTAEQVTHFTKAGGACGGCIPKIKELIAEVLGEEKKVAQEKPAKLTNLRKMQLIQEVLENEVRPQLWADGGDLELIDIDGATVQVAFRKACAGCASSGYTAKFVEQKLRELVSNDIVVQEVQG</sequence>
<keyword evidence="15" id="KW-1185">Reference proteome</keyword>
<evidence type="ECO:0000256" key="8">
    <source>
        <dbReference type="ARBA" id="ARBA00034078"/>
    </source>
</evidence>
<comment type="similarity">
    <text evidence="1 9">Belongs to the NifU family.</text>
</comment>
<feature type="binding site" evidence="10">
    <location>
        <position position="184"/>
    </location>
    <ligand>
        <name>[2Fe-2S] cluster</name>
        <dbReference type="ChEBI" id="CHEBI:190135"/>
    </ligand>
</feature>
<keyword evidence="6 10" id="KW-0411">Iron-sulfur</keyword>
<dbReference type="GO" id="GO:0005506">
    <property type="term" value="F:iron ion binding"/>
    <property type="evidence" value="ECO:0007669"/>
    <property type="project" value="InterPro"/>
</dbReference>
<keyword evidence="3 10" id="KW-0001">2Fe-2S</keyword>
<dbReference type="InterPro" id="IPR001075">
    <property type="entry name" value="NIF_FeS_clus_asmbl_NifU_C"/>
</dbReference>
<feature type="binding site" evidence="10">
    <location>
        <position position="106"/>
    </location>
    <ligand>
        <name>Fe cation</name>
        <dbReference type="ChEBI" id="CHEBI:24875"/>
    </ligand>
</feature>
<feature type="binding site" evidence="10">
    <location>
        <position position="35"/>
    </location>
    <ligand>
        <name>Fe cation</name>
        <dbReference type="ChEBI" id="CHEBI:24875"/>
    </ligand>
</feature>
<dbReference type="EMBL" id="BLXX01000001">
    <property type="protein sequence ID" value="GFO58022.1"/>
    <property type="molecule type" value="Genomic_DNA"/>
</dbReference>
<evidence type="ECO:0000256" key="3">
    <source>
        <dbReference type="ARBA" id="ARBA00022714"/>
    </source>
</evidence>
<feature type="domain" description="BFD-like [2Fe-2S]-binding" evidence="13">
    <location>
        <begin position="144"/>
        <end position="194"/>
    </location>
</feature>
<dbReference type="PANTHER" id="PTHR10093">
    <property type="entry name" value="IRON-SULFUR CLUSTER ASSEMBLY ENZYME NIFU HOMOLOG"/>
    <property type="match status" value="1"/>
</dbReference>
<dbReference type="Gene3D" id="1.10.10.1100">
    <property type="entry name" value="BFD-like [2Fe-2S]-binding domain"/>
    <property type="match status" value="1"/>
</dbReference>
<accession>A0A6V8MDL3</accession>
<evidence type="ECO:0000313" key="14">
    <source>
        <dbReference type="EMBL" id="GFO58022.1"/>
    </source>
</evidence>
<evidence type="ECO:0000256" key="10">
    <source>
        <dbReference type="PIRSR" id="PIRSR000375-1"/>
    </source>
</evidence>
<dbReference type="CDD" id="cd06664">
    <property type="entry name" value="IscU_like"/>
    <property type="match status" value="1"/>
</dbReference>
<evidence type="ECO:0000259" key="11">
    <source>
        <dbReference type="Pfam" id="PF01106"/>
    </source>
</evidence>
<protein>
    <recommendedName>
        <fullName evidence="2 9">Nitrogen fixation protein NifU</fullName>
    </recommendedName>
</protein>
<dbReference type="Gene3D" id="3.30.300.130">
    <property type="entry name" value="Fe-S cluster assembly (FSCA)"/>
    <property type="match status" value="1"/>
</dbReference>
<evidence type="ECO:0000256" key="7">
    <source>
        <dbReference type="ARBA" id="ARBA00023231"/>
    </source>
</evidence>
<evidence type="ECO:0000256" key="1">
    <source>
        <dbReference type="ARBA" id="ARBA00006420"/>
    </source>
</evidence>
<dbReference type="Pfam" id="PF04324">
    <property type="entry name" value="Fer2_BFD"/>
    <property type="match status" value="1"/>
</dbReference>
<dbReference type="Pfam" id="PF01592">
    <property type="entry name" value="NifU_N"/>
    <property type="match status" value="1"/>
</dbReference>
<evidence type="ECO:0000256" key="5">
    <source>
        <dbReference type="ARBA" id="ARBA00023004"/>
    </source>
</evidence>
<comment type="cofactor">
    <cofactor evidence="10">
        <name>Fe cation</name>
        <dbReference type="ChEBI" id="CHEBI:24875"/>
    </cofactor>
    <text evidence="10">Binds 1 Fe cation per subunit.</text>
</comment>
<dbReference type="SUPFAM" id="SSF117916">
    <property type="entry name" value="Fe-S cluster assembly (FSCA) domain-like"/>
    <property type="match status" value="1"/>
</dbReference>
<dbReference type="CDD" id="cd19947">
    <property type="entry name" value="NifU_Fer2_BFD-like"/>
    <property type="match status" value="1"/>
</dbReference>
<keyword evidence="5 10" id="KW-0408">Iron</keyword>
<dbReference type="RefSeq" id="WP_183352872.1">
    <property type="nucleotide sequence ID" value="NZ_BLXX01000001.1"/>
</dbReference>
<dbReference type="GO" id="GO:0051537">
    <property type="term" value="F:2 iron, 2 sulfur cluster binding"/>
    <property type="evidence" value="ECO:0007669"/>
    <property type="project" value="UniProtKB-KW"/>
</dbReference>
<evidence type="ECO:0000256" key="4">
    <source>
        <dbReference type="ARBA" id="ARBA00022723"/>
    </source>
</evidence>
<comment type="cofactor">
    <cofactor evidence="10">
        <name>[2Fe-2S] cluster</name>
        <dbReference type="ChEBI" id="CHEBI:190135"/>
    </cofactor>
    <text evidence="10">Binds 1 [2Fe-2S] cluster per subunit.</text>
</comment>
<dbReference type="InterPro" id="IPR010238">
    <property type="entry name" value="NIF_FeS_clus_asmbl_NifU"/>
</dbReference>
<evidence type="ECO:0000256" key="6">
    <source>
        <dbReference type="ARBA" id="ARBA00023014"/>
    </source>
</evidence>
<comment type="cofactor">
    <cofactor evidence="8">
        <name>[2Fe-2S] cluster</name>
        <dbReference type="ChEBI" id="CHEBI:190135"/>
    </cofactor>
</comment>
<dbReference type="InterPro" id="IPR034904">
    <property type="entry name" value="FSCA_dom_sf"/>
</dbReference>
<evidence type="ECO:0000256" key="2">
    <source>
        <dbReference type="ARBA" id="ARBA00015278"/>
    </source>
</evidence>
<dbReference type="Proteomes" id="UP000556026">
    <property type="component" value="Unassembled WGS sequence"/>
</dbReference>
<dbReference type="NCBIfam" id="TIGR02000">
    <property type="entry name" value="NifU_proper"/>
    <property type="match status" value="1"/>
</dbReference>
<comment type="function">
    <text evidence="9">May be involved in the formation or repair of [Fe-S] clusters present in iron-sulfur proteins.</text>
</comment>
<keyword evidence="7 9" id="KW-0535">Nitrogen fixation</keyword>
<dbReference type="Gene3D" id="3.90.1010.10">
    <property type="match status" value="1"/>
</dbReference>
<dbReference type="InterPro" id="IPR002871">
    <property type="entry name" value="NIF_FeS_clus_asmbl_NifU_N"/>
</dbReference>
<evidence type="ECO:0000256" key="9">
    <source>
        <dbReference type="PIRNR" id="PIRNR000375"/>
    </source>
</evidence>
<dbReference type="AlphaFoldDB" id="A0A6V8MDL3"/>
<feature type="binding site" evidence="10">
    <location>
        <position position="148"/>
    </location>
    <ligand>
        <name>[2Fe-2S] cluster</name>
        <dbReference type="ChEBI" id="CHEBI:190135"/>
    </ligand>
</feature>
<comment type="caution">
    <text evidence="14">The sequence shown here is derived from an EMBL/GenBank/DDBJ whole genome shotgun (WGS) entry which is preliminary data.</text>
</comment>
<dbReference type="PIRSF" id="PIRSF000375">
    <property type="entry name" value="NifU"/>
    <property type="match status" value="1"/>
</dbReference>
<evidence type="ECO:0000259" key="13">
    <source>
        <dbReference type="Pfam" id="PF04324"/>
    </source>
</evidence>
<keyword evidence="4 10" id="KW-0479">Metal-binding</keyword>
<evidence type="ECO:0000259" key="12">
    <source>
        <dbReference type="Pfam" id="PF01592"/>
    </source>
</evidence>
<feature type="binding site" evidence="10">
    <location>
        <position position="62"/>
    </location>
    <ligand>
        <name>Fe cation</name>
        <dbReference type="ChEBI" id="CHEBI:24875"/>
    </ligand>
</feature>
<dbReference type="GO" id="GO:0016226">
    <property type="term" value="P:iron-sulfur cluster assembly"/>
    <property type="evidence" value="ECO:0007669"/>
    <property type="project" value="InterPro"/>
</dbReference>
<evidence type="ECO:0000313" key="15">
    <source>
        <dbReference type="Proteomes" id="UP000556026"/>
    </source>
</evidence>
<dbReference type="InterPro" id="IPR041854">
    <property type="entry name" value="BFD-like_2Fe2S-bd_dom_sf"/>
</dbReference>